<sequence>GFLRSINIIYFCSIKSPTNVDDYSCCQIKGCAFDSFSPSWCGRRVLREANPALMLCMRRLSLLLAISRLMRFSCSIADFGDTGRPPNLSCIELICPSLVVSLDEHTSN</sequence>
<protein>
    <submittedName>
        <fullName evidence="1">Uncharacterized protein</fullName>
    </submittedName>
</protein>
<evidence type="ECO:0000313" key="1">
    <source>
        <dbReference type="EMBL" id="CAL4064260.1"/>
    </source>
</evidence>
<dbReference type="Proteomes" id="UP001497623">
    <property type="component" value="Unassembled WGS sequence"/>
</dbReference>
<accession>A0AAV2PVQ2</accession>
<comment type="caution">
    <text evidence="1">The sequence shown here is derived from an EMBL/GenBank/DDBJ whole genome shotgun (WGS) entry which is preliminary data.</text>
</comment>
<keyword evidence="2" id="KW-1185">Reference proteome</keyword>
<dbReference type="EMBL" id="CAXKWB010001398">
    <property type="protein sequence ID" value="CAL4064260.1"/>
    <property type="molecule type" value="Genomic_DNA"/>
</dbReference>
<proteinExistence type="predicted"/>
<feature type="non-terminal residue" evidence="1">
    <location>
        <position position="108"/>
    </location>
</feature>
<gene>
    <name evidence="1" type="ORF">MNOR_LOCUS3934</name>
</gene>
<name>A0AAV2PVQ2_MEGNR</name>
<evidence type="ECO:0000313" key="2">
    <source>
        <dbReference type="Proteomes" id="UP001497623"/>
    </source>
</evidence>
<feature type="non-terminal residue" evidence="1">
    <location>
        <position position="1"/>
    </location>
</feature>
<reference evidence="1 2" key="1">
    <citation type="submission" date="2024-05" db="EMBL/GenBank/DDBJ databases">
        <authorList>
            <person name="Wallberg A."/>
        </authorList>
    </citation>
    <scope>NUCLEOTIDE SEQUENCE [LARGE SCALE GENOMIC DNA]</scope>
</reference>
<organism evidence="1 2">
    <name type="scientific">Meganyctiphanes norvegica</name>
    <name type="common">Northern krill</name>
    <name type="synonym">Thysanopoda norvegica</name>
    <dbReference type="NCBI Taxonomy" id="48144"/>
    <lineage>
        <taxon>Eukaryota</taxon>
        <taxon>Metazoa</taxon>
        <taxon>Ecdysozoa</taxon>
        <taxon>Arthropoda</taxon>
        <taxon>Crustacea</taxon>
        <taxon>Multicrustacea</taxon>
        <taxon>Malacostraca</taxon>
        <taxon>Eumalacostraca</taxon>
        <taxon>Eucarida</taxon>
        <taxon>Euphausiacea</taxon>
        <taxon>Euphausiidae</taxon>
        <taxon>Meganyctiphanes</taxon>
    </lineage>
</organism>
<dbReference type="AlphaFoldDB" id="A0AAV2PVQ2"/>